<reference evidence="1 2" key="1">
    <citation type="submission" date="2019-04" db="EMBL/GenBank/DDBJ databases">
        <title>Friends and foes A comparative genomics study of 23 Aspergillus species from section Flavi.</title>
        <authorList>
            <consortium name="DOE Joint Genome Institute"/>
            <person name="Kjaerbolling I."/>
            <person name="Vesth T."/>
            <person name="Frisvad J.C."/>
            <person name="Nybo J.L."/>
            <person name="Theobald S."/>
            <person name="Kildgaard S."/>
            <person name="Isbrandt T."/>
            <person name="Kuo A."/>
            <person name="Sato A."/>
            <person name="Lyhne E.K."/>
            <person name="Kogle M.E."/>
            <person name="Wiebenga A."/>
            <person name="Kun R.S."/>
            <person name="Lubbers R.J."/>
            <person name="Makela M.R."/>
            <person name="Barry K."/>
            <person name="Chovatia M."/>
            <person name="Clum A."/>
            <person name="Daum C."/>
            <person name="Haridas S."/>
            <person name="He G."/>
            <person name="LaButti K."/>
            <person name="Lipzen A."/>
            <person name="Mondo S."/>
            <person name="Riley R."/>
            <person name="Salamov A."/>
            <person name="Simmons B.A."/>
            <person name="Magnuson J.K."/>
            <person name="Henrissat B."/>
            <person name="Mortensen U.H."/>
            <person name="Larsen T.O."/>
            <person name="Devries R.P."/>
            <person name="Grigoriev I.V."/>
            <person name="Machida M."/>
            <person name="Baker S.E."/>
            <person name="Andersen M.R."/>
        </authorList>
    </citation>
    <scope>NUCLEOTIDE SEQUENCE [LARGE SCALE GENOMIC DNA]</scope>
    <source>
        <strain evidence="1 2">CBS 151.66</strain>
    </source>
</reference>
<dbReference type="AlphaFoldDB" id="A0A5N5WG11"/>
<evidence type="ECO:0000313" key="1">
    <source>
        <dbReference type="EMBL" id="KAB8067213.1"/>
    </source>
</evidence>
<evidence type="ECO:0000313" key="2">
    <source>
        <dbReference type="Proteomes" id="UP000326565"/>
    </source>
</evidence>
<organism evidence="1 2">
    <name type="scientific">Aspergillus leporis</name>
    <dbReference type="NCBI Taxonomy" id="41062"/>
    <lineage>
        <taxon>Eukaryota</taxon>
        <taxon>Fungi</taxon>
        <taxon>Dikarya</taxon>
        <taxon>Ascomycota</taxon>
        <taxon>Pezizomycotina</taxon>
        <taxon>Eurotiomycetes</taxon>
        <taxon>Eurotiomycetidae</taxon>
        <taxon>Eurotiales</taxon>
        <taxon>Aspergillaceae</taxon>
        <taxon>Aspergillus</taxon>
        <taxon>Aspergillus subgen. Circumdati</taxon>
    </lineage>
</organism>
<keyword evidence="2" id="KW-1185">Reference proteome</keyword>
<dbReference type="OrthoDB" id="4257450at2759"/>
<gene>
    <name evidence="1" type="ORF">BDV29DRAFT_186580</name>
</gene>
<dbReference type="Proteomes" id="UP000326565">
    <property type="component" value="Unassembled WGS sequence"/>
</dbReference>
<dbReference type="EMBL" id="ML732533">
    <property type="protein sequence ID" value="KAB8067213.1"/>
    <property type="molecule type" value="Genomic_DNA"/>
</dbReference>
<accession>A0A5N5WG11</accession>
<sequence length="228" mass="25736">MTRKYRAISPTTIVEGLEVQRQLFGQQPAELIKAQEDKVTQFLTLWTAPDRESQRWVRRRARTLLESVYNETSMGIDVFLLCTQSASVTRLARIDPIICKSHIQKWWSKVEHPQGLSFAGKACESRHWSVFSKFRSQPPPTAVQLTLFELFKFLETKSSCQSLRMICHLSGQPLPTIDLDIDGRGAKIELSLRASEALIQHLVISRGFADGSIGPQDVDKTGKPDLAV</sequence>
<proteinExistence type="predicted"/>
<protein>
    <submittedName>
        <fullName evidence="1">Uncharacterized protein</fullName>
    </submittedName>
</protein>
<name>A0A5N5WG11_9EURO</name>